<gene>
    <name evidence="2" type="ORF">GCM10023209_14910</name>
</gene>
<dbReference type="RefSeq" id="WP_259550061.1">
    <property type="nucleotide sequence ID" value="NZ_BAABHW010000002.1"/>
</dbReference>
<accession>A0ABP9L8X0</accession>
<organism evidence="2 3">
    <name type="scientific">[Roseibacterium] beibuensis</name>
    <dbReference type="NCBI Taxonomy" id="1193142"/>
    <lineage>
        <taxon>Bacteria</taxon>
        <taxon>Pseudomonadati</taxon>
        <taxon>Pseudomonadota</taxon>
        <taxon>Alphaproteobacteria</taxon>
        <taxon>Rhodobacterales</taxon>
        <taxon>Roseobacteraceae</taxon>
        <taxon>Roseicyclus</taxon>
    </lineage>
</organism>
<evidence type="ECO:0000313" key="3">
    <source>
        <dbReference type="Proteomes" id="UP001499910"/>
    </source>
</evidence>
<reference evidence="3" key="1">
    <citation type="journal article" date="2019" name="Int. J. Syst. Evol. Microbiol.">
        <title>The Global Catalogue of Microorganisms (GCM) 10K type strain sequencing project: providing services to taxonomists for standard genome sequencing and annotation.</title>
        <authorList>
            <consortium name="The Broad Institute Genomics Platform"/>
            <consortium name="The Broad Institute Genome Sequencing Center for Infectious Disease"/>
            <person name="Wu L."/>
            <person name="Ma J."/>
        </authorList>
    </citation>
    <scope>NUCLEOTIDE SEQUENCE [LARGE SCALE GENOMIC DNA]</scope>
    <source>
        <strain evidence="3">JCM 18015</strain>
    </source>
</reference>
<comment type="caution">
    <text evidence="2">The sequence shown here is derived from an EMBL/GenBank/DDBJ whole genome shotgun (WGS) entry which is preliminary data.</text>
</comment>
<protein>
    <recommendedName>
        <fullName evidence="4">Helix-turn-helix domain-containing protein</fullName>
    </recommendedName>
</protein>
<evidence type="ECO:0000313" key="2">
    <source>
        <dbReference type="EMBL" id="GAA5071316.1"/>
    </source>
</evidence>
<evidence type="ECO:0008006" key="4">
    <source>
        <dbReference type="Google" id="ProtNLM"/>
    </source>
</evidence>
<name>A0ABP9L8X0_9RHOB</name>
<dbReference type="Proteomes" id="UP001499910">
    <property type="component" value="Unassembled WGS sequence"/>
</dbReference>
<evidence type="ECO:0000256" key="1">
    <source>
        <dbReference type="SAM" id="MobiDB-lite"/>
    </source>
</evidence>
<proteinExistence type="predicted"/>
<keyword evidence="3" id="KW-1185">Reference proteome</keyword>
<feature type="region of interest" description="Disordered" evidence="1">
    <location>
        <begin position="1"/>
        <end position="20"/>
    </location>
</feature>
<sequence>MTEKNNTATAVPAVPSFAPGPDLLTPAEVARMTGHTLNTLAQYRSRRLKGRDALGPDFVKVGREPYYPRAAVDAYLAGRRG</sequence>
<dbReference type="EMBL" id="BAABHW010000002">
    <property type="protein sequence ID" value="GAA5071316.1"/>
    <property type="molecule type" value="Genomic_DNA"/>
</dbReference>